<name>A0ABD0X2T0_UMBPY</name>
<reference evidence="2 3" key="1">
    <citation type="submission" date="2024-06" db="EMBL/GenBank/DDBJ databases">
        <authorList>
            <person name="Pan Q."/>
            <person name="Wen M."/>
            <person name="Jouanno E."/>
            <person name="Zahm M."/>
            <person name="Klopp C."/>
            <person name="Cabau C."/>
            <person name="Louis A."/>
            <person name="Berthelot C."/>
            <person name="Parey E."/>
            <person name="Roest Crollius H."/>
            <person name="Montfort J."/>
            <person name="Robinson-Rechavi M."/>
            <person name="Bouchez O."/>
            <person name="Lampietro C."/>
            <person name="Lopez Roques C."/>
            <person name="Donnadieu C."/>
            <person name="Postlethwait J."/>
            <person name="Bobe J."/>
            <person name="Verreycken H."/>
            <person name="Guiguen Y."/>
        </authorList>
    </citation>
    <scope>NUCLEOTIDE SEQUENCE [LARGE SCALE GENOMIC DNA]</scope>
    <source>
        <strain evidence="2">Up_M1</strain>
        <tissue evidence="2">Testis</tissue>
    </source>
</reference>
<evidence type="ECO:0000313" key="2">
    <source>
        <dbReference type="EMBL" id="KAL0993613.1"/>
    </source>
</evidence>
<comment type="caution">
    <text evidence="2">The sequence shown here is derived from an EMBL/GenBank/DDBJ whole genome shotgun (WGS) entry which is preliminary data.</text>
</comment>
<proteinExistence type="predicted"/>
<evidence type="ECO:0000256" key="1">
    <source>
        <dbReference type="SAM" id="MobiDB-lite"/>
    </source>
</evidence>
<gene>
    <name evidence="2" type="ORF">UPYG_G00110540</name>
</gene>
<feature type="compositionally biased region" description="Basic and acidic residues" evidence="1">
    <location>
        <begin position="129"/>
        <end position="139"/>
    </location>
</feature>
<sequence>MIAGGWVTFDKPGKQAGLGCHRQGAHSSAARLDRPERCCTENCFPGGGGLETVSLRGHITSSNLGKLHAWEAFKSWGSSTYSKQHSSRLEQFGGPEWSVPSQGPRRTERRTVIACQEAVRNNNKALRTGGEEERSTEVP</sequence>
<feature type="region of interest" description="Disordered" evidence="1">
    <location>
        <begin position="87"/>
        <end position="109"/>
    </location>
</feature>
<organism evidence="2 3">
    <name type="scientific">Umbra pygmaea</name>
    <name type="common">Eastern mudminnow</name>
    <dbReference type="NCBI Taxonomy" id="75934"/>
    <lineage>
        <taxon>Eukaryota</taxon>
        <taxon>Metazoa</taxon>
        <taxon>Chordata</taxon>
        <taxon>Craniata</taxon>
        <taxon>Vertebrata</taxon>
        <taxon>Euteleostomi</taxon>
        <taxon>Actinopterygii</taxon>
        <taxon>Neopterygii</taxon>
        <taxon>Teleostei</taxon>
        <taxon>Protacanthopterygii</taxon>
        <taxon>Esociformes</taxon>
        <taxon>Umbridae</taxon>
        <taxon>Umbra</taxon>
    </lineage>
</organism>
<evidence type="ECO:0000313" key="3">
    <source>
        <dbReference type="Proteomes" id="UP001557470"/>
    </source>
</evidence>
<keyword evidence="3" id="KW-1185">Reference proteome</keyword>
<feature type="region of interest" description="Disordered" evidence="1">
    <location>
        <begin position="120"/>
        <end position="139"/>
    </location>
</feature>
<dbReference type="Proteomes" id="UP001557470">
    <property type="component" value="Unassembled WGS sequence"/>
</dbReference>
<dbReference type="EMBL" id="JAGEUA010000003">
    <property type="protein sequence ID" value="KAL0993613.1"/>
    <property type="molecule type" value="Genomic_DNA"/>
</dbReference>
<protein>
    <submittedName>
        <fullName evidence="2">Uncharacterized protein</fullName>
    </submittedName>
</protein>
<dbReference type="AlphaFoldDB" id="A0ABD0X2T0"/>
<accession>A0ABD0X2T0</accession>